<feature type="transmembrane region" description="Helical" evidence="2">
    <location>
        <begin position="250"/>
        <end position="271"/>
    </location>
</feature>
<feature type="transmembrane region" description="Helical" evidence="2">
    <location>
        <begin position="124"/>
        <end position="147"/>
    </location>
</feature>
<protein>
    <submittedName>
        <fullName evidence="4">Phosphatase PAP2 family protein</fullName>
    </submittedName>
</protein>
<feature type="transmembrane region" description="Helical" evidence="2">
    <location>
        <begin position="66"/>
        <end position="87"/>
    </location>
</feature>
<dbReference type="InterPro" id="IPR036938">
    <property type="entry name" value="PAP2/HPO_sf"/>
</dbReference>
<evidence type="ECO:0000313" key="5">
    <source>
        <dbReference type="Proteomes" id="UP001595797"/>
    </source>
</evidence>
<accession>A0ABV9TI41</accession>
<dbReference type="CDD" id="cd03392">
    <property type="entry name" value="PAP2_like_2"/>
    <property type="match status" value="1"/>
</dbReference>
<dbReference type="SMART" id="SM00014">
    <property type="entry name" value="acidPPc"/>
    <property type="match status" value="1"/>
</dbReference>
<evidence type="ECO:0000256" key="2">
    <source>
        <dbReference type="SAM" id="Phobius"/>
    </source>
</evidence>
<dbReference type="SUPFAM" id="SSF48317">
    <property type="entry name" value="Acid phosphatase/Vanadium-dependent haloperoxidase"/>
    <property type="match status" value="1"/>
</dbReference>
<evidence type="ECO:0000256" key="1">
    <source>
        <dbReference type="SAM" id="MobiDB-lite"/>
    </source>
</evidence>
<dbReference type="Gene3D" id="1.20.144.10">
    <property type="entry name" value="Phosphatidic acid phosphatase type 2/haloperoxidase"/>
    <property type="match status" value="2"/>
</dbReference>
<organism evidence="4 5">
    <name type="scientific">Kocuria oceani</name>
    <dbReference type="NCBI Taxonomy" id="988827"/>
    <lineage>
        <taxon>Bacteria</taxon>
        <taxon>Bacillati</taxon>
        <taxon>Actinomycetota</taxon>
        <taxon>Actinomycetes</taxon>
        <taxon>Micrococcales</taxon>
        <taxon>Micrococcaceae</taxon>
        <taxon>Kocuria</taxon>
    </lineage>
</organism>
<proteinExistence type="predicted"/>
<dbReference type="Pfam" id="PF01569">
    <property type="entry name" value="PAP2"/>
    <property type="match status" value="1"/>
</dbReference>
<reference evidence="5" key="1">
    <citation type="journal article" date="2019" name="Int. J. Syst. Evol. Microbiol.">
        <title>The Global Catalogue of Microorganisms (GCM) 10K type strain sequencing project: providing services to taxonomists for standard genome sequencing and annotation.</title>
        <authorList>
            <consortium name="The Broad Institute Genomics Platform"/>
            <consortium name="The Broad Institute Genome Sequencing Center for Infectious Disease"/>
            <person name="Wu L."/>
            <person name="Ma J."/>
        </authorList>
    </citation>
    <scope>NUCLEOTIDE SEQUENCE [LARGE SCALE GENOMIC DNA]</scope>
    <source>
        <strain evidence="5">CGMCC 4.6946</strain>
    </source>
</reference>
<dbReference type="RefSeq" id="WP_338130212.1">
    <property type="nucleotide sequence ID" value="NZ_JARAMH010000003.1"/>
</dbReference>
<gene>
    <name evidence="4" type="ORF">ACFPCS_08660</name>
</gene>
<keyword evidence="5" id="KW-1185">Reference proteome</keyword>
<feature type="compositionally biased region" description="Basic and acidic residues" evidence="1">
    <location>
        <begin position="1"/>
        <end position="15"/>
    </location>
</feature>
<keyword evidence="2" id="KW-0812">Transmembrane</keyword>
<sequence length="288" mass="31003">MPQDDSAARADRARGQGDSVTDDLRRTGSHQDRFLGEQDLTTWRTRLGRFLVRCVRRLARWLGPHAAVLVPLVVGLGVAVTMTVASAEVYEAVMDQDDAAALDRPLLQAAMTVRSPWLDTLVTAYTHVGGVIGMPILAAVAMVWLALSRRSWTPVLLVTVAAAGSLLMTVAGKPLIGRARPDLADAIPPYEYSASFPSGHSLNSFVIAGTVAYLLVLRQRTRVARGLTVAAAAAFAVSMALSRVYLGHHWFTDVLVAQTLGAAWLALVITAHRLHLTVRRRGPASLDS</sequence>
<evidence type="ECO:0000313" key="4">
    <source>
        <dbReference type="EMBL" id="MFC4903632.1"/>
    </source>
</evidence>
<evidence type="ECO:0000259" key="3">
    <source>
        <dbReference type="SMART" id="SM00014"/>
    </source>
</evidence>
<feature type="domain" description="Phosphatidic acid phosphatase type 2/haloperoxidase" evidence="3">
    <location>
        <begin position="155"/>
        <end position="269"/>
    </location>
</feature>
<comment type="caution">
    <text evidence="4">The sequence shown here is derived from an EMBL/GenBank/DDBJ whole genome shotgun (WGS) entry which is preliminary data.</text>
</comment>
<keyword evidence="2" id="KW-1133">Transmembrane helix</keyword>
<name>A0ABV9TI41_9MICC</name>
<dbReference type="PANTHER" id="PTHR14969:SF13">
    <property type="entry name" value="AT30094P"/>
    <property type="match status" value="1"/>
</dbReference>
<dbReference type="InterPro" id="IPR000326">
    <property type="entry name" value="PAP2/HPO"/>
</dbReference>
<keyword evidence="2" id="KW-0472">Membrane</keyword>
<dbReference type="EMBL" id="JBHSIW010000008">
    <property type="protein sequence ID" value="MFC4903632.1"/>
    <property type="molecule type" value="Genomic_DNA"/>
</dbReference>
<dbReference type="Proteomes" id="UP001595797">
    <property type="component" value="Unassembled WGS sequence"/>
</dbReference>
<dbReference type="PANTHER" id="PTHR14969">
    <property type="entry name" value="SPHINGOSINE-1-PHOSPHATE PHOSPHOHYDROLASE"/>
    <property type="match status" value="1"/>
</dbReference>
<feature type="region of interest" description="Disordered" evidence="1">
    <location>
        <begin position="1"/>
        <end position="26"/>
    </location>
</feature>
<feature type="transmembrane region" description="Helical" evidence="2">
    <location>
        <begin position="196"/>
        <end position="216"/>
    </location>
</feature>
<feature type="transmembrane region" description="Helical" evidence="2">
    <location>
        <begin position="223"/>
        <end position="244"/>
    </location>
</feature>
<feature type="transmembrane region" description="Helical" evidence="2">
    <location>
        <begin position="154"/>
        <end position="176"/>
    </location>
</feature>